<sequence length="116" mass="13402">MKINATSSMSSYTSNYNISDVIKEINNKLLKIEKEIFSDREIDKKRKDELNNEVFEYLNKVEKTSNKDKNLDSTSKKELQILQIKFGMAAMKTGDADWESFGLSGEVFENNENFSK</sequence>
<evidence type="ECO:0000313" key="1">
    <source>
        <dbReference type="EMBL" id="MFJ5320174.1"/>
    </source>
</evidence>
<dbReference type="EMBL" id="JBIXKD010000002">
    <property type="protein sequence ID" value="MFJ5320174.1"/>
    <property type="molecule type" value="Genomic_DNA"/>
</dbReference>
<keyword evidence="2" id="KW-1185">Reference proteome</keyword>
<proteinExistence type="predicted"/>
<comment type="caution">
    <text evidence="1">The sequence shown here is derived from an EMBL/GenBank/DDBJ whole genome shotgun (WGS) entry which is preliminary data.</text>
</comment>
<dbReference type="Proteomes" id="UP001617714">
    <property type="component" value="Unassembled WGS sequence"/>
</dbReference>
<gene>
    <name evidence="1" type="ORF">ACIPSN_02050</name>
</gene>
<evidence type="ECO:0000313" key="2">
    <source>
        <dbReference type="Proteomes" id="UP001617714"/>
    </source>
</evidence>
<accession>A0ABW8FTL8</accession>
<dbReference type="RefSeq" id="WP_400291850.1">
    <property type="nucleotide sequence ID" value="NZ_JBIXKD010000002.1"/>
</dbReference>
<organism evidence="1 2">
    <name type="scientific">Pectobacterium parvum</name>
    <dbReference type="NCBI Taxonomy" id="2778550"/>
    <lineage>
        <taxon>Bacteria</taxon>
        <taxon>Pseudomonadati</taxon>
        <taxon>Pseudomonadota</taxon>
        <taxon>Gammaproteobacteria</taxon>
        <taxon>Enterobacterales</taxon>
        <taxon>Pectobacteriaceae</taxon>
        <taxon>Pectobacterium</taxon>
    </lineage>
</organism>
<protein>
    <submittedName>
        <fullName evidence="1">Uncharacterized protein</fullName>
    </submittedName>
</protein>
<reference evidence="1 2" key="1">
    <citation type="submission" date="2024-10" db="EMBL/GenBank/DDBJ databases">
        <authorList>
            <person name="Lu C.-H."/>
        </authorList>
    </citation>
    <scope>NUCLEOTIDE SEQUENCE [LARGE SCALE GENOMIC DNA]</scope>
    <source>
        <strain evidence="1 2">22QBSP01-2</strain>
    </source>
</reference>
<name>A0ABW8FTL8_9GAMM</name>